<dbReference type="SMART" id="SM00342">
    <property type="entry name" value="HTH_ARAC"/>
    <property type="match status" value="1"/>
</dbReference>
<evidence type="ECO:0000259" key="4">
    <source>
        <dbReference type="PROSITE" id="PS01124"/>
    </source>
</evidence>
<feature type="domain" description="HTH araC/xylS-type" evidence="4">
    <location>
        <begin position="179"/>
        <end position="279"/>
    </location>
</feature>
<dbReference type="PROSITE" id="PS01124">
    <property type="entry name" value="HTH_ARAC_FAMILY_2"/>
    <property type="match status" value="1"/>
</dbReference>
<reference evidence="5 6" key="1">
    <citation type="submission" date="2023-03" db="EMBL/GenBank/DDBJ databases">
        <title>Altererythrobacter sp. CAU 1644 isolated from sand.</title>
        <authorList>
            <person name="Kim W."/>
        </authorList>
    </citation>
    <scope>NUCLEOTIDE SEQUENCE [LARGE SCALE GENOMIC DNA]</scope>
    <source>
        <strain evidence="5 6">CAU 1644</strain>
    </source>
</reference>
<keyword evidence="3" id="KW-0804">Transcription</keyword>
<dbReference type="InterPro" id="IPR050204">
    <property type="entry name" value="AraC_XylS_family_regulators"/>
</dbReference>
<dbReference type="EMBL" id="CP121106">
    <property type="protein sequence ID" value="WFL78808.1"/>
    <property type="molecule type" value="Genomic_DNA"/>
</dbReference>
<evidence type="ECO:0000313" key="5">
    <source>
        <dbReference type="EMBL" id="WFL78808.1"/>
    </source>
</evidence>
<dbReference type="RefSeq" id="WP_278017497.1">
    <property type="nucleotide sequence ID" value="NZ_CP121106.1"/>
</dbReference>
<proteinExistence type="predicted"/>
<dbReference type="PANTHER" id="PTHR46796">
    <property type="entry name" value="HTH-TYPE TRANSCRIPTIONAL ACTIVATOR RHAS-RELATED"/>
    <property type="match status" value="1"/>
</dbReference>
<dbReference type="Gene3D" id="1.10.10.60">
    <property type="entry name" value="Homeodomain-like"/>
    <property type="match status" value="1"/>
</dbReference>
<keyword evidence="6" id="KW-1185">Reference proteome</keyword>
<dbReference type="Proteomes" id="UP001215827">
    <property type="component" value="Chromosome"/>
</dbReference>
<dbReference type="InterPro" id="IPR018060">
    <property type="entry name" value="HTH_AraC"/>
</dbReference>
<sequence>MDRVSNEGRHISQQQMFSASPRVHFALPSEKLRPFVTTLYLCEYNPADPAAWIEDYFHPEWANLRIVRQASWIAPAGAKELQPSKDFAVSGPTMRASRFRMGRGSTWGIGLMPLGWAKFIDASAEEFANRFVDGLSEPAFAAFAPLAERLLAEEGDFASGLALIEEHLLGLLDRPLEHERAILAVNAALVDPGIDTVSQLAEAAGMGVRTLERMSHRAFGFSPKLLLRRQRFLRSLAQYMLDPSLKWLGAIDSHFHDQAHFTREFRFFMGMTPSAYAKLDHPLLGAAARARAEIAGEAMQVLHEPKATR</sequence>
<gene>
    <name evidence="5" type="ORF">P7228_07025</name>
</gene>
<keyword evidence="1" id="KW-0805">Transcription regulation</keyword>
<dbReference type="Pfam" id="PF12833">
    <property type="entry name" value="HTH_18"/>
    <property type="match status" value="1"/>
</dbReference>
<evidence type="ECO:0000313" key="6">
    <source>
        <dbReference type="Proteomes" id="UP001215827"/>
    </source>
</evidence>
<organism evidence="5 6">
    <name type="scientific">Altererythrobacter arenosus</name>
    <dbReference type="NCBI Taxonomy" id="3032592"/>
    <lineage>
        <taxon>Bacteria</taxon>
        <taxon>Pseudomonadati</taxon>
        <taxon>Pseudomonadota</taxon>
        <taxon>Alphaproteobacteria</taxon>
        <taxon>Sphingomonadales</taxon>
        <taxon>Erythrobacteraceae</taxon>
        <taxon>Altererythrobacter</taxon>
    </lineage>
</organism>
<protein>
    <submittedName>
        <fullName evidence="5">Helix-turn-helix domain-containing protein</fullName>
    </submittedName>
</protein>
<accession>A0ABY8FUY2</accession>
<evidence type="ECO:0000256" key="1">
    <source>
        <dbReference type="ARBA" id="ARBA00023015"/>
    </source>
</evidence>
<evidence type="ECO:0000256" key="3">
    <source>
        <dbReference type="ARBA" id="ARBA00023163"/>
    </source>
</evidence>
<keyword evidence="2" id="KW-0238">DNA-binding</keyword>
<evidence type="ECO:0000256" key="2">
    <source>
        <dbReference type="ARBA" id="ARBA00023125"/>
    </source>
</evidence>
<name>A0ABY8FUY2_9SPHN</name>